<sequence length="76" mass="8830">MSFIRVVVHGIPYKTHPSTSIDNEAFYLSSRFLLFCWETRPEVKKDAEQSLIPGSIVVHYSWMNLNDRDITEVEGK</sequence>
<dbReference type="Proteomes" id="UP000499080">
    <property type="component" value="Unassembled WGS sequence"/>
</dbReference>
<keyword evidence="2" id="KW-1185">Reference proteome</keyword>
<name>A0A4Y1ZWM7_ARAVE</name>
<comment type="caution">
    <text evidence="1">The sequence shown here is derived from an EMBL/GenBank/DDBJ whole genome shotgun (WGS) entry which is preliminary data.</text>
</comment>
<dbReference type="EMBL" id="BGPR01078453">
    <property type="protein sequence ID" value="GBL70517.1"/>
    <property type="molecule type" value="Genomic_DNA"/>
</dbReference>
<proteinExistence type="predicted"/>
<dbReference type="AlphaFoldDB" id="A0A4Y1ZWM7"/>
<accession>A0A4Y1ZWM7</accession>
<evidence type="ECO:0000313" key="1">
    <source>
        <dbReference type="EMBL" id="GBL70517.1"/>
    </source>
</evidence>
<organism evidence="1 2">
    <name type="scientific">Araneus ventricosus</name>
    <name type="common">Orbweaver spider</name>
    <name type="synonym">Epeira ventricosa</name>
    <dbReference type="NCBI Taxonomy" id="182803"/>
    <lineage>
        <taxon>Eukaryota</taxon>
        <taxon>Metazoa</taxon>
        <taxon>Ecdysozoa</taxon>
        <taxon>Arthropoda</taxon>
        <taxon>Chelicerata</taxon>
        <taxon>Arachnida</taxon>
        <taxon>Araneae</taxon>
        <taxon>Araneomorphae</taxon>
        <taxon>Entelegynae</taxon>
        <taxon>Araneoidea</taxon>
        <taxon>Araneidae</taxon>
        <taxon>Araneus</taxon>
    </lineage>
</organism>
<reference evidence="1 2" key="1">
    <citation type="journal article" date="2019" name="Sci. Rep.">
        <title>Orb-weaving spider Araneus ventricosus genome elucidates the spidroin gene catalogue.</title>
        <authorList>
            <person name="Kono N."/>
            <person name="Nakamura H."/>
            <person name="Ohtoshi R."/>
            <person name="Moran D.A.P."/>
            <person name="Shinohara A."/>
            <person name="Yoshida Y."/>
            <person name="Fujiwara M."/>
            <person name="Mori M."/>
            <person name="Tomita M."/>
            <person name="Arakawa K."/>
        </authorList>
    </citation>
    <scope>NUCLEOTIDE SEQUENCE [LARGE SCALE GENOMIC DNA]</scope>
</reference>
<feature type="non-terminal residue" evidence="1">
    <location>
        <position position="76"/>
    </location>
</feature>
<evidence type="ECO:0000313" key="2">
    <source>
        <dbReference type="Proteomes" id="UP000499080"/>
    </source>
</evidence>
<gene>
    <name evidence="1" type="ORF">AVEN_126641_1</name>
</gene>
<protein>
    <submittedName>
        <fullName evidence="1">Uncharacterized protein</fullName>
    </submittedName>
</protein>